<comment type="caution">
    <text evidence="1">The sequence shown here is derived from an EMBL/GenBank/DDBJ whole genome shotgun (WGS) entry which is preliminary data.</text>
</comment>
<dbReference type="AlphaFoldDB" id="X1B2I7"/>
<feature type="non-terminal residue" evidence="1">
    <location>
        <position position="1"/>
    </location>
</feature>
<dbReference type="EMBL" id="BART01014567">
    <property type="protein sequence ID" value="GAG75537.1"/>
    <property type="molecule type" value="Genomic_DNA"/>
</dbReference>
<organism evidence="1">
    <name type="scientific">marine sediment metagenome</name>
    <dbReference type="NCBI Taxonomy" id="412755"/>
    <lineage>
        <taxon>unclassified sequences</taxon>
        <taxon>metagenomes</taxon>
        <taxon>ecological metagenomes</taxon>
    </lineage>
</organism>
<evidence type="ECO:0000313" key="1">
    <source>
        <dbReference type="EMBL" id="GAG75537.1"/>
    </source>
</evidence>
<name>X1B2I7_9ZZZZ</name>
<protein>
    <submittedName>
        <fullName evidence="1">Uncharacterized protein</fullName>
    </submittedName>
</protein>
<accession>X1B2I7</accession>
<proteinExistence type="predicted"/>
<gene>
    <name evidence="1" type="ORF">S01H4_28945</name>
</gene>
<reference evidence="1" key="1">
    <citation type="journal article" date="2014" name="Front. Microbiol.">
        <title>High frequency of phylogenetically diverse reductive dehalogenase-homologous genes in deep subseafloor sedimentary metagenomes.</title>
        <authorList>
            <person name="Kawai M."/>
            <person name="Futagami T."/>
            <person name="Toyoda A."/>
            <person name="Takaki Y."/>
            <person name="Nishi S."/>
            <person name="Hori S."/>
            <person name="Arai W."/>
            <person name="Tsubouchi T."/>
            <person name="Morono Y."/>
            <person name="Uchiyama I."/>
            <person name="Ito T."/>
            <person name="Fujiyama A."/>
            <person name="Inagaki F."/>
            <person name="Takami H."/>
        </authorList>
    </citation>
    <scope>NUCLEOTIDE SEQUENCE</scope>
    <source>
        <strain evidence="1">Expedition CK06-06</strain>
    </source>
</reference>
<sequence>GDTIIKEVKEAGTVSIRQRLIGKSFGPKKQTSKQYNNIILEQFIEIFAGIDRCRDYFNITDVKRIFIFKQGY</sequence>